<dbReference type="InterPro" id="IPR000994">
    <property type="entry name" value="Pept_M24"/>
</dbReference>
<dbReference type="InterPro" id="IPR050659">
    <property type="entry name" value="Peptidase_M24B"/>
</dbReference>
<keyword evidence="2" id="KW-0378">Hydrolase</keyword>
<accession>A0A2S5TJK5</accession>
<sequence>MKFDRFDLAELQGFRATQRLAYDCVQAVEAQLRPGMTELEACALMKSYLTERGIDQMFHEPFAWFGDRTAFRDILRDQDFLPSDRRLEKGMPVILDIAPIREGYTADIGFSTSLGGNEEVDRLQQVLMEARDFILQSVRARKTFRQIYRELDGLLASHGLLNVHRAYPERVLAHRVFRYEHSRAQQFLQRFRVMGFGLPSYVYVLGKSALARLAPRWFESPLWNDGPESDHAPSPGLWAVEPHLATPNYRVGAKWEEILVVTADDAYWLDEEVPHCLLARRKGWWPAAKAAPRARNREGAPA</sequence>
<evidence type="ECO:0000313" key="3">
    <source>
        <dbReference type="Proteomes" id="UP000238220"/>
    </source>
</evidence>
<dbReference type="RefSeq" id="WP_104229402.1">
    <property type="nucleotide sequence ID" value="NZ_PSNW01000002.1"/>
</dbReference>
<dbReference type="PANTHER" id="PTHR46112:SF2">
    <property type="entry name" value="XAA-PRO AMINOPEPTIDASE P-RELATED"/>
    <property type="match status" value="1"/>
</dbReference>
<dbReference type="Pfam" id="PF00557">
    <property type="entry name" value="Peptidase_M24"/>
    <property type="match status" value="1"/>
</dbReference>
<keyword evidence="2" id="KW-0645">Protease</keyword>
<dbReference type="PANTHER" id="PTHR46112">
    <property type="entry name" value="AMINOPEPTIDASE"/>
    <property type="match status" value="1"/>
</dbReference>
<protein>
    <submittedName>
        <fullName evidence="2">Xaa-Pro aminopeptidase</fullName>
    </submittedName>
</protein>
<dbReference type="EMBL" id="PSNW01000002">
    <property type="protein sequence ID" value="PPE75176.1"/>
    <property type="molecule type" value="Genomic_DNA"/>
</dbReference>
<proteinExistence type="predicted"/>
<organism evidence="2 3">
    <name type="scientific">Solimonas fluminis</name>
    <dbReference type="NCBI Taxonomy" id="2086571"/>
    <lineage>
        <taxon>Bacteria</taxon>
        <taxon>Pseudomonadati</taxon>
        <taxon>Pseudomonadota</taxon>
        <taxon>Gammaproteobacteria</taxon>
        <taxon>Nevskiales</taxon>
        <taxon>Nevskiaceae</taxon>
        <taxon>Solimonas</taxon>
    </lineage>
</organism>
<dbReference type="InterPro" id="IPR036005">
    <property type="entry name" value="Creatinase/aminopeptidase-like"/>
</dbReference>
<keyword evidence="2" id="KW-0031">Aminopeptidase</keyword>
<dbReference type="CDD" id="cd01066">
    <property type="entry name" value="APP_MetAP"/>
    <property type="match status" value="1"/>
</dbReference>
<name>A0A2S5TJK5_9GAMM</name>
<feature type="domain" description="Peptidase M24" evidence="1">
    <location>
        <begin position="14"/>
        <end position="262"/>
    </location>
</feature>
<dbReference type="Gene3D" id="3.90.230.10">
    <property type="entry name" value="Creatinase/methionine aminopeptidase superfamily"/>
    <property type="match status" value="1"/>
</dbReference>
<dbReference type="AlphaFoldDB" id="A0A2S5TJK5"/>
<comment type="caution">
    <text evidence="2">The sequence shown here is derived from an EMBL/GenBank/DDBJ whole genome shotgun (WGS) entry which is preliminary data.</text>
</comment>
<keyword evidence="3" id="KW-1185">Reference proteome</keyword>
<dbReference type="Proteomes" id="UP000238220">
    <property type="component" value="Unassembled WGS sequence"/>
</dbReference>
<dbReference type="GO" id="GO:0004177">
    <property type="term" value="F:aminopeptidase activity"/>
    <property type="evidence" value="ECO:0007669"/>
    <property type="project" value="UniProtKB-KW"/>
</dbReference>
<evidence type="ECO:0000313" key="2">
    <source>
        <dbReference type="EMBL" id="PPE75176.1"/>
    </source>
</evidence>
<dbReference type="OrthoDB" id="570664at2"/>
<gene>
    <name evidence="2" type="ORF">C3942_05740</name>
</gene>
<reference evidence="2 3" key="1">
    <citation type="submission" date="2018-02" db="EMBL/GenBank/DDBJ databases">
        <title>Genome sequencing of Solimonas sp. HR-BB.</title>
        <authorList>
            <person name="Lee Y."/>
            <person name="Jeon C.O."/>
        </authorList>
    </citation>
    <scope>NUCLEOTIDE SEQUENCE [LARGE SCALE GENOMIC DNA]</scope>
    <source>
        <strain evidence="2 3">HR-BB</strain>
    </source>
</reference>
<evidence type="ECO:0000259" key="1">
    <source>
        <dbReference type="Pfam" id="PF00557"/>
    </source>
</evidence>
<dbReference type="SUPFAM" id="SSF55920">
    <property type="entry name" value="Creatinase/aminopeptidase"/>
    <property type="match status" value="1"/>
</dbReference>